<evidence type="ECO:0000313" key="1">
    <source>
        <dbReference type="EMBL" id="TPG40815.1"/>
    </source>
</evidence>
<evidence type="ECO:0000313" key="2">
    <source>
        <dbReference type="Proteomes" id="UP000319700"/>
    </source>
</evidence>
<proteinExistence type="predicted"/>
<organism evidence="1 2">
    <name type="scientific">Flavobacterium pectinovorum</name>
    <dbReference type="NCBI Taxonomy" id="29533"/>
    <lineage>
        <taxon>Bacteria</taxon>
        <taxon>Pseudomonadati</taxon>
        <taxon>Bacteroidota</taxon>
        <taxon>Flavobacteriia</taxon>
        <taxon>Flavobacteriales</taxon>
        <taxon>Flavobacteriaceae</taxon>
        <taxon>Flavobacterium</taxon>
    </lineage>
</organism>
<accession>A0A502ESH7</accession>
<keyword evidence="2" id="KW-1185">Reference proteome</keyword>
<sequence length="279" mass="31661">MTNTNYIKIFGTAAYHTFFDNGKCNCLHFIPNHKTDKTLKKFGFRINPISNGFNLYSNTTSSLSDLLDYISKTTQQDYFEFDIKCSNPNFILFTAIPVNWIGAINYSSQDPKNQNNNGTITLSQTLETEIMPSHFGHLKIYFADILKEQNNASDILFKINFTARATQWQYYFINKNAVPLNNPSITEKENIQFDGPQTVTIQTGESALLFTSDKTFITLSEKPKYKFDLITKSASNSSSQNNTKSKVIIKGLPVPDVSRIGIIENNDQNQVASPMYIYL</sequence>
<gene>
    <name evidence="1" type="ORF">EAH81_10755</name>
</gene>
<dbReference type="AlphaFoldDB" id="A0A502ESH7"/>
<dbReference type="Proteomes" id="UP000319700">
    <property type="component" value="Unassembled WGS sequence"/>
</dbReference>
<protein>
    <submittedName>
        <fullName evidence="1">Uncharacterized protein</fullName>
    </submittedName>
</protein>
<dbReference type="EMBL" id="RCZH01000006">
    <property type="protein sequence ID" value="TPG40815.1"/>
    <property type="molecule type" value="Genomic_DNA"/>
</dbReference>
<dbReference type="OrthoDB" id="1322060at2"/>
<name>A0A502ESH7_9FLAO</name>
<dbReference type="RefSeq" id="WP_140506721.1">
    <property type="nucleotide sequence ID" value="NZ_RCZH01000006.1"/>
</dbReference>
<comment type="caution">
    <text evidence="1">The sequence shown here is derived from an EMBL/GenBank/DDBJ whole genome shotgun (WGS) entry which is preliminary data.</text>
</comment>
<reference evidence="1 2" key="1">
    <citation type="journal article" date="2019" name="Environ. Microbiol.">
        <title>Species interactions and distinct microbial communities in high Arctic permafrost affected cryosols are associated with the CH4 and CO2 gas fluxes.</title>
        <authorList>
            <person name="Altshuler I."/>
            <person name="Hamel J."/>
            <person name="Turney S."/>
            <person name="Magnuson E."/>
            <person name="Levesque R."/>
            <person name="Greer C."/>
            <person name="Whyte L.G."/>
        </authorList>
    </citation>
    <scope>NUCLEOTIDE SEQUENCE [LARGE SCALE GENOMIC DNA]</scope>
    <source>
        <strain evidence="1 2">42</strain>
    </source>
</reference>